<reference evidence="1" key="1">
    <citation type="submission" date="2023-11" db="EMBL/GenBank/DDBJ databases">
        <authorList>
            <person name="Poullet M."/>
        </authorList>
    </citation>
    <scope>NUCLEOTIDE SEQUENCE</scope>
    <source>
        <strain evidence="1">E1834</strain>
    </source>
</reference>
<organism evidence="1 2">
    <name type="scientific">Meloidogyne enterolobii</name>
    <name type="common">Root-knot nematode worm</name>
    <name type="synonym">Meloidogyne mayaguensis</name>
    <dbReference type="NCBI Taxonomy" id="390850"/>
    <lineage>
        <taxon>Eukaryota</taxon>
        <taxon>Metazoa</taxon>
        <taxon>Ecdysozoa</taxon>
        <taxon>Nematoda</taxon>
        <taxon>Chromadorea</taxon>
        <taxon>Rhabditida</taxon>
        <taxon>Tylenchina</taxon>
        <taxon>Tylenchomorpha</taxon>
        <taxon>Tylenchoidea</taxon>
        <taxon>Meloidogynidae</taxon>
        <taxon>Meloidogyninae</taxon>
        <taxon>Meloidogyne</taxon>
    </lineage>
</organism>
<sequence length="148" mass="16943">MTYVHRQRYGYAQYFGPKPQLVHCPTCNQNTTTKLKYVQLKCLEVVMYILFAAIIIVFGVGSIITCTTSDSRFSECFMLTSCGVLSLFVFMSICVPFLFCDKCKNAEHYCSVCNTFVGKYVNDDTRPVVILPPELYKHEVYQPKNNNV</sequence>
<evidence type="ECO:0000313" key="2">
    <source>
        <dbReference type="Proteomes" id="UP001497535"/>
    </source>
</evidence>
<name>A0ACB1AFM4_MELEN</name>
<comment type="caution">
    <text evidence="1">The sequence shown here is derived from an EMBL/GenBank/DDBJ whole genome shotgun (WGS) entry which is preliminary data.</text>
</comment>
<dbReference type="EMBL" id="CAVMJV010000081">
    <property type="protein sequence ID" value="CAK5090332.1"/>
    <property type="molecule type" value="Genomic_DNA"/>
</dbReference>
<proteinExistence type="predicted"/>
<accession>A0ACB1AFM4</accession>
<dbReference type="Proteomes" id="UP001497535">
    <property type="component" value="Unassembled WGS sequence"/>
</dbReference>
<keyword evidence="2" id="KW-1185">Reference proteome</keyword>
<gene>
    <name evidence="1" type="ORF">MENTE1834_LOCUS38111</name>
</gene>
<protein>
    <submittedName>
        <fullName evidence="1">Uncharacterized protein</fullName>
    </submittedName>
</protein>
<evidence type="ECO:0000313" key="1">
    <source>
        <dbReference type="EMBL" id="CAK5090332.1"/>
    </source>
</evidence>